<gene>
    <name evidence="1" type="ORF">SPELUC_LOCUS3353</name>
</gene>
<evidence type="ECO:0000313" key="2">
    <source>
        <dbReference type="Proteomes" id="UP000789366"/>
    </source>
</evidence>
<evidence type="ECO:0000313" key="1">
    <source>
        <dbReference type="EMBL" id="CAG8508321.1"/>
    </source>
</evidence>
<keyword evidence="2" id="KW-1185">Reference proteome</keyword>
<proteinExistence type="predicted"/>
<feature type="non-terminal residue" evidence="1">
    <location>
        <position position="364"/>
    </location>
</feature>
<reference evidence="1" key="1">
    <citation type="submission" date="2021-06" db="EMBL/GenBank/DDBJ databases">
        <authorList>
            <person name="Kallberg Y."/>
            <person name="Tangrot J."/>
            <person name="Rosling A."/>
        </authorList>
    </citation>
    <scope>NUCLEOTIDE SEQUENCE</scope>
    <source>
        <strain evidence="1">28 12/20/2015</strain>
    </source>
</reference>
<comment type="caution">
    <text evidence="1">The sequence shown here is derived from an EMBL/GenBank/DDBJ whole genome shotgun (WGS) entry which is preliminary data.</text>
</comment>
<protein>
    <submittedName>
        <fullName evidence="1">494_t:CDS:1</fullName>
    </submittedName>
</protein>
<sequence length="364" mass="41863">MEQLFNSNISELIQKYLTFEDVPEEFIPEEFVTQENGKHDENNENSSNSSLIVASEDIPENVCFNNWNEVDDFFNDYGTRNGFAVTKYRMEQNSSGQLKANGTLCELVDRLDARLNKEVRWSQFNDYKQATTTNTITIPGQDLFPEITKVIDEYLTEPISNAIKIEMSQCLFISANRIEPNIDELHNKQENTQLASDGFIEDKYDAHFITLQALIDEVGWDKILKYGKSQTCKAKKGITSHMSTLFPRYYALQKATLLAVEQNDNEIVPYLQAYINRSHNKNHYVHKNPTNEIDETSDNSQTNETSEESEESEAEDQDMNGIDLINVKNPSKVFTRGWPSKRRYISSIKKEQDNNRGSKSRGSK</sequence>
<organism evidence="1 2">
    <name type="scientific">Cetraspora pellucida</name>
    <dbReference type="NCBI Taxonomy" id="1433469"/>
    <lineage>
        <taxon>Eukaryota</taxon>
        <taxon>Fungi</taxon>
        <taxon>Fungi incertae sedis</taxon>
        <taxon>Mucoromycota</taxon>
        <taxon>Glomeromycotina</taxon>
        <taxon>Glomeromycetes</taxon>
        <taxon>Diversisporales</taxon>
        <taxon>Gigasporaceae</taxon>
        <taxon>Cetraspora</taxon>
    </lineage>
</organism>
<dbReference type="Proteomes" id="UP000789366">
    <property type="component" value="Unassembled WGS sequence"/>
</dbReference>
<dbReference type="EMBL" id="CAJVPW010002533">
    <property type="protein sequence ID" value="CAG8508321.1"/>
    <property type="molecule type" value="Genomic_DNA"/>
</dbReference>
<accession>A0ACA9L6H5</accession>
<name>A0ACA9L6H5_9GLOM</name>